<dbReference type="EMBL" id="JARKIF010000020">
    <property type="protein sequence ID" value="KAJ7617950.1"/>
    <property type="molecule type" value="Genomic_DNA"/>
</dbReference>
<keyword evidence="3" id="KW-1185">Reference proteome</keyword>
<gene>
    <name evidence="2" type="ORF">FB45DRAFT_216329</name>
</gene>
<evidence type="ECO:0000313" key="2">
    <source>
        <dbReference type="EMBL" id="KAJ7617950.1"/>
    </source>
</evidence>
<evidence type="ECO:0000256" key="1">
    <source>
        <dbReference type="SAM" id="SignalP"/>
    </source>
</evidence>
<evidence type="ECO:0000313" key="3">
    <source>
        <dbReference type="Proteomes" id="UP001221142"/>
    </source>
</evidence>
<feature type="chain" id="PRO_5042057695" evidence="1">
    <location>
        <begin position="20"/>
        <end position="196"/>
    </location>
</feature>
<reference evidence="2" key="1">
    <citation type="submission" date="2023-03" db="EMBL/GenBank/DDBJ databases">
        <title>Massive genome expansion in bonnet fungi (Mycena s.s.) driven by repeated elements and novel gene families across ecological guilds.</title>
        <authorList>
            <consortium name="Lawrence Berkeley National Laboratory"/>
            <person name="Harder C.B."/>
            <person name="Miyauchi S."/>
            <person name="Viragh M."/>
            <person name="Kuo A."/>
            <person name="Thoen E."/>
            <person name="Andreopoulos B."/>
            <person name="Lu D."/>
            <person name="Skrede I."/>
            <person name="Drula E."/>
            <person name="Henrissat B."/>
            <person name="Morin E."/>
            <person name="Kohler A."/>
            <person name="Barry K."/>
            <person name="LaButti K."/>
            <person name="Morin E."/>
            <person name="Salamov A."/>
            <person name="Lipzen A."/>
            <person name="Mereny Z."/>
            <person name="Hegedus B."/>
            <person name="Baldrian P."/>
            <person name="Stursova M."/>
            <person name="Weitz H."/>
            <person name="Taylor A."/>
            <person name="Grigoriev I.V."/>
            <person name="Nagy L.G."/>
            <person name="Martin F."/>
            <person name="Kauserud H."/>
        </authorList>
    </citation>
    <scope>NUCLEOTIDE SEQUENCE</scope>
    <source>
        <strain evidence="2">9284</strain>
    </source>
</reference>
<dbReference type="Proteomes" id="UP001221142">
    <property type="component" value="Unassembled WGS sequence"/>
</dbReference>
<protein>
    <submittedName>
        <fullName evidence="2">Uncharacterized protein</fullName>
    </submittedName>
</protein>
<keyword evidence="1" id="KW-0732">Signal</keyword>
<feature type="signal peptide" evidence="1">
    <location>
        <begin position="1"/>
        <end position="19"/>
    </location>
</feature>
<accession>A0AAD7BDG0</accession>
<name>A0AAD7BDG0_9AGAR</name>
<sequence>MLTPLFVPVLSLLSTDVHAARCTPDLLLTRPSNMDTAVLLPWNDSQTWAVSQRFDDNVGHAINFSIPYPEFWLTWMDSKSSNKGWIAAELYLLADFSNSTCSTVYTQPFNFTSSSEDFVIGEPTRIWWAGGTTQGNISVRVTTLGRTQRQDMDTLHQTFNNLLVSLGKLTSSAKMRRISILRQADKLMSKFHKPLL</sequence>
<proteinExistence type="predicted"/>
<comment type="caution">
    <text evidence="2">The sequence shown here is derived from an EMBL/GenBank/DDBJ whole genome shotgun (WGS) entry which is preliminary data.</text>
</comment>
<organism evidence="2 3">
    <name type="scientific">Roridomyces roridus</name>
    <dbReference type="NCBI Taxonomy" id="1738132"/>
    <lineage>
        <taxon>Eukaryota</taxon>
        <taxon>Fungi</taxon>
        <taxon>Dikarya</taxon>
        <taxon>Basidiomycota</taxon>
        <taxon>Agaricomycotina</taxon>
        <taxon>Agaricomycetes</taxon>
        <taxon>Agaricomycetidae</taxon>
        <taxon>Agaricales</taxon>
        <taxon>Marasmiineae</taxon>
        <taxon>Mycenaceae</taxon>
        <taxon>Roridomyces</taxon>
    </lineage>
</organism>
<dbReference type="AlphaFoldDB" id="A0AAD7BDG0"/>